<dbReference type="Proteomes" id="UP000077667">
    <property type="component" value="Chromosome"/>
</dbReference>
<keyword evidence="2" id="KW-1185">Reference proteome</keyword>
<gene>
    <name evidence="1" type="ORF">A8C56_14190</name>
</gene>
<proteinExistence type="predicted"/>
<reference evidence="1 2" key="1">
    <citation type="submission" date="2016-05" db="EMBL/GenBank/DDBJ databases">
        <title>Niabella ginsenosidivorans BS26 whole genome sequencing.</title>
        <authorList>
            <person name="Im W.T."/>
            <person name="Siddiqi M.Z."/>
        </authorList>
    </citation>
    <scope>NUCLEOTIDE SEQUENCE [LARGE SCALE GENOMIC DNA]</scope>
    <source>
        <strain evidence="1 2">BS26</strain>
    </source>
</reference>
<name>A0A1A9I3S3_9BACT</name>
<dbReference type="AlphaFoldDB" id="A0A1A9I3S3"/>
<sequence>MVLSGCKGCSFSKGFSKDLNTKLSVTYNGFTAERFALVDANMQPLKDNRVQGNSSFSLVAYNIANYTLADNKAYPACEMTLNDDAGKTLLHAPDIFAEKAPDGVSAENGKYVTVTATYTIPAALKGKTLHAIVRVTDRKNPGNVILMKDDVIVQ</sequence>
<organism evidence="1 2">
    <name type="scientific">Niabella ginsenosidivorans</name>
    <dbReference type="NCBI Taxonomy" id="1176587"/>
    <lineage>
        <taxon>Bacteria</taxon>
        <taxon>Pseudomonadati</taxon>
        <taxon>Bacteroidota</taxon>
        <taxon>Chitinophagia</taxon>
        <taxon>Chitinophagales</taxon>
        <taxon>Chitinophagaceae</taxon>
        <taxon>Niabella</taxon>
    </lineage>
</organism>
<accession>A0A1A9I3S3</accession>
<dbReference type="STRING" id="1176587.A8C56_14190"/>
<protein>
    <submittedName>
        <fullName evidence="1">Uncharacterized protein</fullName>
    </submittedName>
</protein>
<evidence type="ECO:0000313" key="2">
    <source>
        <dbReference type="Proteomes" id="UP000077667"/>
    </source>
</evidence>
<evidence type="ECO:0000313" key="1">
    <source>
        <dbReference type="EMBL" id="ANH81965.1"/>
    </source>
</evidence>
<dbReference type="KEGG" id="nia:A8C56_14190"/>
<dbReference type="EMBL" id="CP015772">
    <property type="protein sequence ID" value="ANH81965.1"/>
    <property type="molecule type" value="Genomic_DNA"/>
</dbReference>